<dbReference type="AlphaFoldDB" id="A0A075N0W5"/>
<dbReference type="EMBL" id="CP007174">
    <property type="protein sequence ID" value="AIF85124.1"/>
    <property type="molecule type" value="Genomic_DNA"/>
</dbReference>
<dbReference type="Proteomes" id="UP000028194">
    <property type="component" value="Chromosome"/>
</dbReference>
<gene>
    <name evidence="2" type="ORF">NTE_03090</name>
</gene>
<feature type="compositionally biased region" description="Basic and acidic residues" evidence="1">
    <location>
        <begin position="1"/>
        <end position="12"/>
    </location>
</feature>
<organism evidence="2 3">
    <name type="scientific">Candidatus Nitrososphaera evergladensis SR1</name>
    <dbReference type="NCBI Taxonomy" id="1459636"/>
    <lineage>
        <taxon>Archaea</taxon>
        <taxon>Nitrososphaerota</taxon>
        <taxon>Nitrososphaeria</taxon>
        <taxon>Nitrososphaerales</taxon>
        <taxon>Nitrososphaeraceae</taxon>
        <taxon>Nitrososphaera</taxon>
    </lineage>
</organism>
<dbReference type="HOGENOM" id="CLU_219264_0_0_2"/>
<protein>
    <submittedName>
        <fullName evidence="2">Uncharacterized protein</fullName>
    </submittedName>
</protein>
<name>A0A075N0W5_9ARCH</name>
<dbReference type="STRING" id="1459636.NTE_03090"/>
<sequence>MSSNKEAEREEMKEENDELQDAEQFDLDEEEEEEGEM</sequence>
<feature type="compositionally biased region" description="Acidic residues" evidence="1">
    <location>
        <begin position="13"/>
        <end position="37"/>
    </location>
</feature>
<evidence type="ECO:0000313" key="3">
    <source>
        <dbReference type="Proteomes" id="UP000028194"/>
    </source>
</evidence>
<evidence type="ECO:0000313" key="2">
    <source>
        <dbReference type="EMBL" id="AIF85124.1"/>
    </source>
</evidence>
<evidence type="ECO:0000256" key="1">
    <source>
        <dbReference type="SAM" id="MobiDB-lite"/>
    </source>
</evidence>
<accession>A0A075N0W5</accession>
<keyword evidence="3" id="KW-1185">Reference proteome</keyword>
<reference evidence="2 3" key="1">
    <citation type="journal article" date="2014" name="PLoS ONE">
        <title>Genome Sequence of Candidatus Nitrososphaera evergladensis from Group I.1b Enriched from Everglades Soil Reveals Novel Genomic Features of the Ammonia-Oxidizing Archaea.</title>
        <authorList>
            <person name="Zhalnina K.V."/>
            <person name="Dias R."/>
            <person name="Leonard M.T."/>
            <person name="Dorr de Quadros P."/>
            <person name="Camargo F.A."/>
            <person name="Drew J.C."/>
            <person name="Farmerie W.G."/>
            <person name="Daroub S.H."/>
            <person name="Triplett E.W."/>
        </authorList>
    </citation>
    <scope>NUCLEOTIDE SEQUENCE [LARGE SCALE GENOMIC DNA]</scope>
    <source>
        <strain evidence="2 3">SR1</strain>
    </source>
</reference>
<proteinExistence type="predicted"/>
<feature type="region of interest" description="Disordered" evidence="1">
    <location>
        <begin position="1"/>
        <end position="37"/>
    </location>
</feature>
<dbReference type="KEGG" id="nev:NTE_03090"/>